<protein>
    <submittedName>
        <fullName evidence="2">Uncharacterized protein</fullName>
    </submittedName>
</protein>
<evidence type="ECO:0000313" key="2">
    <source>
        <dbReference type="EMBL" id="GFQ89917.1"/>
    </source>
</evidence>
<gene>
    <name evidence="2" type="ORF">TNCT_72961</name>
</gene>
<organism evidence="2 3">
    <name type="scientific">Trichonephila clavata</name>
    <name type="common">Joro spider</name>
    <name type="synonym">Nephila clavata</name>
    <dbReference type="NCBI Taxonomy" id="2740835"/>
    <lineage>
        <taxon>Eukaryota</taxon>
        <taxon>Metazoa</taxon>
        <taxon>Ecdysozoa</taxon>
        <taxon>Arthropoda</taxon>
        <taxon>Chelicerata</taxon>
        <taxon>Arachnida</taxon>
        <taxon>Araneae</taxon>
        <taxon>Araneomorphae</taxon>
        <taxon>Entelegynae</taxon>
        <taxon>Araneoidea</taxon>
        <taxon>Nephilidae</taxon>
        <taxon>Trichonephila</taxon>
    </lineage>
</organism>
<name>A0A8X6FV62_TRICU</name>
<dbReference type="Proteomes" id="UP000887116">
    <property type="component" value="Unassembled WGS sequence"/>
</dbReference>
<dbReference type="EMBL" id="BMAO01013610">
    <property type="protein sequence ID" value="GFQ89917.1"/>
    <property type="molecule type" value="Genomic_DNA"/>
</dbReference>
<feature type="compositionally biased region" description="Basic and acidic residues" evidence="1">
    <location>
        <begin position="40"/>
        <end position="49"/>
    </location>
</feature>
<comment type="caution">
    <text evidence="2">The sequence shown here is derived from an EMBL/GenBank/DDBJ whole genome shotgun (WGS) entry which is preliminary data.</text>
</comment>
<evidence type="ECO:0000256" key="1">
    <source>
        <dbReference type="SAM" id="MobiDB-lite"/>
    </source>
</evidence>
<keyword evidence="3" id="KW-1185">Reference proteome</keyword>
<dbReference type="AlphaFoldDB" id="A0A8X6FV62"/>
<evidence type="ECO:0000313" key="3">
    <source>
        <dbReference type="Proteomes" id="UP000887116"/>
    </source>
</evidence>
<proteinExistence type="predicted"/>
<reference evidence="2" key="1">
    <citation type="submission" date="2020-07" db="EMBL/GenBank/DDBJ databases">
        <title>Multicomponent nature underlies the extraordinary mechanical properties of spider dragline silk.</title>
        <authorList>
            <person name="Kono N."/>
            <person name="Nakamura H."/>
            <person name="Mori M."/>
            <person name="Yoshida Y."/>
            <person name="Ohtoshi R."/>
            <person name="Malay A.D."/>
            <person name="Moran D.A.P."/>
            <person name="Tomita M."/>
            <person name="Numata K."/>
            <person name="Arakawa K."/>
        </authorList>
    </citation>
    <scope>NUCLEOTIDE SEQUENCE</scope>
</reference>
<accession>A0A8X6FV62</accession>
<feature type="region of interest" description="Disordered" evidence="1">
    <location>
        <begin position="28"/>
        <end position="67"/>
    </location>
</feature>
<sequence length="92" mass="10060">MRTSLGQARMDQFEAGVLPLVHTSLSKTTAGPMTLGVGGCRKERRSDGHQKRKGYATPSPPPSILRTFANRTEHSNSDCAFERINSSDPFPD</sequence>